<dbReference type="Proteomes" id="UP001595536">
    <property type="component" value="Unassembled WGS sequence"/>
</dbReference>
<dbReference type="RefSeq" id="WP_376868709.1">
    <property type="nucleotide sequence ID" value="NZ_JBHRUV010000014.1"/>
</dbReference>
<name>A0ABV7LCF8_9HYPH</name>
<dbReference type="InterPro" id="IPR010239">
    <property type="entry name" value="CHP02001"/>
</dbReference>
<keyword evidence="3" id="KW-1185">Reference proteome</keyword>
<sequence>MMRKLAVFGALTLGAAAVAGPAVAADLPSAKAPVEAPAPAPSTPFDIAFGVKYTSNYGFRGISQSNGFGVPQGYAELQLFDNLLYVNGFVSKVDLPTKADVEADIAVGIRPKLGPVSFDIGFMQYGYPGERRWLDPFNPVEYVTPYGTFEGPAILTPKNSDFGEVHAAVSVDPVDGLSLGAGVYYAWDFLGLGARATYYNATAKYQFPASFLNGMQGDFYVSGEVGYYNLGRLAAHLGGAKLKSYTTWNVGAGYTYENLTVDLRYVDTNLSKQNCFVNTGDPAGFLNGGKSNWCSATFVATVSMDFTLSGLQKAFAR</sequence>
<accession>A0ABV7LCF8</accession>
<evidence type="ECO:0000256" key="1">
    <source>
        <dbReference type="SAM" id="SignalP"/>
    </source>
</evidence>
<evidence type="ECO:0000313" key="2">
    <source>
        <dbReference type="EMBL" id="MFC3265303.1"/>
    </source>
</evidence>
<dbReference type="EMBL" id="JBHRUV010000014">
    <property type="protein sequence ID" value="MFC3265303.1"/>
    <property type="molecule type" value="Genomic_DNA"/>
</dbReference>
<keyword evidence="1" id="KW-0732">Signal</keyword>
<feature type="signal peptide" evidence="1">
    <location>
        <begin position="1"/>
        <end position="24"/>
    </location>
</feature>
<evidence type="ECO:0000313" key="3">
    <source>
        <dbReference type="Proteomes" id="UP001595536"/>
    </source>
</evidence>
<dbReference type="Pfam" id="PF09694">
    <property type="entry name" value="Gcw_chp"/>
    <property type="match status" value="1"/>
</dbReference>
<organism evidence="2 3">
    <name type="scientific">Camelimonas abortus</name>
    <dbReference type="NCBI Taxonomy" id="1017184"/>
    <lineage>
        <taxon>Bacteria</taxon>
        <taxon>Pseudomonadati</taxon>
        <taxon>Pseudomonadota</taxon>
        <taxon>Alphaproteobacteria</taxon>
        <taxon>Hyphomicrobiales</taxon>
        <taxon>Chelatococcaceae</taxon>
        <taxon>Camelimonas</taxon>
    </lineage>
</organism>
<gene>
    <name evidence="2" type="ORF">ACFOEX_02865</name>
</gene>
<reference evidence="3" key="1">
    <citation type="journal article" date="2019" name="Int. J. Syst. Evol. Microbiol.">
        <title>The Global Catalogue of Microorganisms (GCM) 10K type strain sequencing project: providing services to taxonomists for standard genome sequencing and annotation.</title>
        <authorList>
            <consortium name="The Broad Institute Genomics Platform"/>
            <consortium name="The Broad Institute Genome Sequencing Center for Infectious Disease"/>
            <person name="Wu L."/>
            <person name="Ma J."/>
        </authorList>
    </citation>
    <scope>NUCLEOTIDE SEQUENCE [LARGE SCALE GENOMIC DNA]</scope>
    <source>
        <strain evidence="3">CCM 7941</strain>
    </source>
</reference>
<feature type="chain" id="PRO_5046123550" evidence="1">
    <location>
        <begin position="25"/>
        <end position="317"/>
    </location>
</feature>
<comment type="caution">
    <text evidence="2">The sequence shown here is derived from an EMBL/GenBank/DDBJ whole genome shotgun (WGS) entry which is preliminary data.</text>
</comment>
<proteinExistence type="predicted"/>
<protein>
    <submittedName>
        <fullName evidence="2">TorF family putative porin</fullName>
    </submittedName>
</protein>